<evidence type="ECO:0000256" key="1">
    <source>
        <dbReference type="ARBA" id="ARBA00022490"/>
    </source>
</evidence>
<evidence type="ECO:0000256" key="4">
    <source>
        <dbReference type="ARBA" id="ARBA00023186"/>
    </source>
</evidence>
<dbReference type="RefSeq" id="WP_089971721.1">
    <property type="nucleotide sequence ID" value="NZ_FOCQ01000016.1"/>
</dbReference>
<dbReference type="CDD" id="cd00498">
    <property type="entry name" value="Hsp33"/>
    <property type="match status" value="1"/>
</dbReference>
<evidence type="ECO:0000313" key="8">
    <source>
        <dbReference type="Proteomes" id="UP000199695"/>
    </source>
</evidence>
<dbReference type="PIRSF" id="PIRSF005261">
    <property type="entry name" value="Heat_shock_Hsp33"/>
    <property type="match status" value="1"/>
</dbReference>
<accession>A0A1H8I4R9</accession>
<dbReference type="PANTHER" id="PTHR30111">
    <property type="entry name" value="33 KDA CHAPERONIN"/>
    <property type="match status" value="1"/>
</dbReference>
<dbReference type="STRING" id="1173111.SAMN05444955_11628"/>
<keyword evidence="4 6" id="KW-0143">Chaperone</keyword>
<dbReference type="NCBIfam" id="NF001033">
    <property type="entry name" value="PRK00114.1"/>
    <property type="match status" value="1"/>
</dbReference>
<dbReference type="EMBL" id="FOCQ01000016">
    <property type="protein sequence ID" value="SEN63613.1"/>
    <property type="molecule type" value="Genomic_DNA"/>
</dbReference>
<dbReference type="SUPFAM" id="SSF118352">
    <property type="entry name" value="HSP33 redox switch-like"/>
    <property type="match status" value="1"/>
</dbReference>
<sequence length="292" mass="31768">MSDYTVRAISPDGEVRGFAALTKELVQELQRRHQTLPVASAALGRTATMGAIMGCMLKAEKDQVTIQVEGDGPLGRMMVDANGKGEVRGYVDNPAVLLPLNQAGKLDVAAAVGKGSIYILKDLGLKEPYRGTSPIISGELAEDFTYYFTASEQIPSSVGLGVLVNRDQILAAGGYLIQVMPGATEETISRLEQKISTLASVTDFFHGGGTPEDLLIHLMGEDTRILERQPVTFACKCSRERTEAMLKSLGSDELRSILEEQNQAEVLCHFCNEKYVFDRSRLEEMIAELGHA</sequence>
<dbReference type="GO" id="GO:0042026">
    <property type="term" value="P:protein refolding"/>
    <property type="evidence" value="ECO:0007669"/>
    <property type="project" value="TreeGrafter"/>
</dbReference>
<reference evidence="7 8" key="1">
    <citation type="submission" date="2016-10" db="EMBL/GenBank/DDBJ databases">
        <authorList>
            <person name="de Groot N.N."/>
        </authorList>
    </citation>
    <scope>NUCLEOTIDE SEQUENCE [LARGE SCALE GENOMIC DNA]</scope>
    <source>
        <strain evidence="7 8">DSM 46701</strain>
    </source>
</reference>
<dbReference type="GO" id="GO:0051082">
    <property type="term" value="F:unfolded protein binding"/>
    <property type="evidence" value="ECO:0007669"/>
    <property type="project" value="UniProtKB-UniRule"/>
</dbReference>
<name>A0A1H8I4R9_9BACL</name>
<dbReference type="OrthoDB" id="9776534at2"/>
<keyword evidence="8" id="KW-1185">Reference proteome</keyword>
<dbReference type="Proteomes" id="UP000199695">
    <property type="component" value="Unassembled WGS sequence"/>
</dbReference>
<dbReference type="AlphaFoldDB" id="A0A1H8I4R9"/>
<proteinExistence type="inferred from homology"/>
<organism evidence="7 8">
    <name type="scientific">Lihuaxuella thermophila</name>
    <dbReference type="NCBI Taxonomy" id="1173111"/>
    <lineage>
        <taxon>Bacteria</taxon>
        <taxon>Bacillati</taxon>
        <taxon>Bacillota</taxon>
        <taxon>Bacilli</taxon>
        <taxon>Bacillales</taxon>
        <taxon>Thermoactinomycetaceae</taxon>
        <taxon>Lihuaxuella</taxon>
    </lineage>
</organism>
<protein>
    <recommendedName>
        <fullName evidence="6">33 kDa chaperonin</fullName>
    </recommendedName>
    <alternativeName>
        <fullName evidence="6">Heat shock protein 33 homolog</fullName>
        <shortName evidence="6">HSP33</shortName>
    </alternativeName>
</protein>
<keyword evidence="3 6" id="KW-1015">Disulfide bond</keyword>
<comment type="subcellular location">
    <subcellularLocation>
        <location evidence="6">Cytoplasm</location>
    </subcellularLocation>
</comment>
<evidence type="ECO:0000256" key="3">
    <source>
        <dbReference type="ARBA" id="ARBA00023157"/>
    </source>
</evidence>
<keyword evidence="2 6" id="KW-0862">Zinc</keyword>
<evidence type="ECO:0000313" key="7">
    <source>
        <dbReference type="EMBL" id="SEN63613.1"/>
    </source>
</evidence>
<dbReference type="Pfam" id="PF01430">
    <property type="entry name" value="HSP33"/>
    <property type="match status" value="1"/>
</dbReference>
<feature type="disulfide bond" description="Redox-active" evidence="6">
    <location>
        <begin position="268"/>
        <end position="271"/>
    </location>
</feature>
<comment type="similarity">
    <text evidence="6">Belongs to the HSP33 family.</text>
</comment>
<dbReference type="GO" id="GO:0044183">
    <property type="term" value="F:protein folding chaperone"/>
    <property type="evidence" value="ECO:0007669"/>
    <property type="project" value="TreeGrafter"/>
</dbReference>
<dbReference type="HAMAP" id="MF_00117">
    <property type="entry name" value="HslO"/>
    <property type="match status" value="1"/>
</dbReference>
<dbReference type="PANTHER" id="PTHR30111:SF1">
    <property type="entry name" value="33 KDA CHAPERONIN"/>
    <property type="match status" value="1"/>
</dbReference>
<comment type="function">
    <text evidence="6">Redox regulated molecular chaperone. Protects both thermally unfolding and oxidatively damaged proteins from irreversible aggregation. Plays an important role in the bacterial defense system toward oxidative stress.</text>
</comment>
<dbReference type="GO" id="GO:0005737">
    <property type="term" value="C:cytoplasm"/>
    <property type="evidence" value="ECO:0007669"/>
    <property type="project" value="UniProtKB-SubCell"/>
</dbReference>
<dbReference type="InterPro" id="IPR016154">
    <property type="entry name" value="Heat_shock_Hsp33_C"/>
</dbReference>
<dbReference type="InterPro" id="IPR000397">
    <property type="entry name" value="Heat_shock_Hsp33"/>
</dbReference>
<evidence type="ECO:0000256" key="5">
    <source>
        <dbReference type="ARBA" id="ARBA00023284"/>
    </source>
</evidence>
<dbReference type="Gene3D" id="3.90.1280.10">
    <property type="entry name" value="HSP33 redox switch-like"/>
    <property type="match status" value="1"/>
</dbReference>
<evidence type="ECO:0000256" key="2">
    <source>
        <dbReference type="ARBA" id="ARBA00022833"/>
    </source>
</evidence>
<comment type="PTM">
    <text evidence="6">Under oxidizing conditions two disulfide bonds are formed involving the reactive cysteines. Under reducing conditions zinc is bound to the reactive cysteines and the protein is inactive.</text>
</comment>
<dbReference type="InterPro" id="IPR016153">
    <property type="entry name" value="Heat_shock_Hsp33_N"/>
</dbReference>
<keyword evidence="1 6" id="KW-0963">Cytoplasm</keyword>
<gene>
    <name evidence="6" type="primary">hslO</name>
    <name evidence="7" type="ORF">SAMN05444955_11628</name>
</gene>
<keyword evidence="5 6" id="KW-0676">Redox-active center</keyword>
<dbReference type="SUPFAM" id="SSF64397">
    <property type="entry name" value="Hsp33 domain"/>
    <property type="match status" value="1"/>
</dbReference>
<evidence type="ECO:0000256" key="6">
    <source>
        <dbReference type="HAMAP-Rule" id="MF_00117"/>
    </source>
</evidence>
<feature type="disulfide bond" description="Redox-active" evidence="6">
    <location>
        <begin position="235"/>
        <end position="237"/>
    </location>
</feature>
<dbReference type="Gene3D" id="3.55.30.10">
    <property type="entry name" value="Hsp33 domain"/>
    <property type="match status" value="1"/>
</dbReference>